<evidence type="ECO:0000256" key="2">
    <source>
        <dbReference type="ARBA" id="ARBA00022777"/>
    </source>
</evidence>
<dbReference type="PANTHER" id="PTHR10584">
    <property type="entry name" value="SUGAR KINASE"/>
    <property type="match status" value="1"/>
</dbReference>
<feature type="non-terminal residue" evidence="4">
    <location>
        <position position="1"/>
    </location>
</feature>
<comment type="caution">
    <text evidence="4">The sequence shown here is derived from an EMBL/GenBank/DDBJ whole genome shotgun (WGS) entry which is preliminary data.</text>
</comment>
<dbReference type="EMBL" id="BARW01007954">
    <property type="protein sequence ID" value="GAI78469.1"/>
    <property type="molecule type" value="Genomic_DNA"/>
</dbReference>
<keyword evidence="2" id="KW-0418">Kinase</keyword>
<dbReference type="GO" id="GO:0016301">
    <property type="term" value="F:kinase activity"/>
    <property type="evidence" value="ECO:0007669"/>
    <property type="project" value="UniProtKB-KW"/>
</dbReference>
<dbReference type="AlphaFoldDB" id="X1TEN7"/>
<evidence type="ECO:0000259" key="3">
    <source>
        <dbReference type="Pfam" id="PF00294"/>
    </source>
</evidence>
<dbReference type="InterPro" id="IPR011611">
    <property type="entry name" value="PfkB_dom"/>
</dbReference>
<protein>
    <recommendedName>
        <fullName evidence="3">Carbohydrate kinase PfkB domain-containing protein</fullName>
    </recommendedName>
</protein>
<dbReference type="InterPro" id="IPR029056">
    <property type="entry name" value="Ribokinase-like"/>
</dbReference>
<feature type="domain" description="Carbohydrate kinase PfkB" evidence="3">
    <location>
        <begin position="3"/>
        <end position="98"/>
    </location>
</feature>
<evidence type="ECO:0000313" key="4">
    <source>
        <dbReference type="EMBL" id="GAI78469.1"/>
    </source>
</evidence>
<gene>
    <name evidence="4" type="ORF">S12H4_16446</name>
</gene>
<dbReference type="PROSITE" id="PS00584">
    <property type="entry name" value="PFKB_KINASES_2"/>
    <property type="match status" value="1"/>
</dbReference>
<dbReference type="InterPro" id="IPR002173">
    <property type="entry name" value="Carboh/pur_kinase_PfkB_CS"/>
</dbReference>
<dbReference type="PANTHER" id="PTHR10584:SF166">
    <property type="entry name" value="RIBOKINASE"/>
    <property type="match status" value="1"/>
</dbReference>
<dbReference type="SUPFAM" id="SSF53613">
    <property type="entry name" value="Ribokinase-like"/>
    <property type="match status" value="1"/>
</dbReference>
<proteinExistence type="predicted"/>
<organism evidence="4">
    <name type="scientific">marine sediment metagenome</name>
    <dbReference type="NCBI Taxonomy" id="412755"/>
    <lineage>
        <taxon>unclassified sequences</taxon>
        <taxon>metagenomes</taxon>
        <taxon>ecological metagenomes</taxon>
    </lineage>
</organism>
<reference evidence="4" key="1">
    <citation type="journal article" date="2014" name="Front. Microbiol.">
        <title>High frequency of phylogenetically diverse reductive dehalogenase-homologous genes in deep subseafloor sedimentary metagenomes.</title>
        <authorList>
            <person name="Kawai M."/>
            <person name="Futagami T."/>
            <person name="Toyoda A."/>
            <person name="Takaki Y."/>
            <person name="Nishi S."/>
            <person name="Hori S."/>
            <person name="Arai W."/>
            <person name="Tsubouchi T."/>
            <person name="Morono Y."/>
            <person name="Uchiyama I."/>
            <person name="Ito T."/>
            <person name="Fujiyama A."/>
            <person name="Inagaki F."/>
            <person name="Takami H."/>
        </authorList>
    </citation>
    <scope>NUCLEOTIDE SEQUENCE</scope>
    <source>
        <strain evidence="4">Expedition CK06-06</strain>
    </source>
</reference>
<sequence length="112" mass="12386">AERTELQAILDAYQMGIDELMNAYKLSEIVVTNGSEGGRVVLMSGEAVSYKAQRVNQVVDTTGAGDVFFAAYLVSRLHQRRSVRVACKHAALVAARHVQGRYIPEDYLRVES</sequence>
<name>X1TEN7_9ZZZZ</name>
<keyword evidence="1" id="KW-0808">Transferase</keyword>
<accession>X1TEN7</accession>
<evidence type="ECO:0000256" key="1">
    <source>
        <dbReference type="ARBA" id="ARBA00022679"/>
    </source>
</evidence>
<dbReference type="Gene3D" id="3.40.1190.20">
    <property type="match status" value="1"/>
</dbReference>
<dbReference type="Pfam" id="PF00294">
    <property type="entry name" value="PfkB"/>
    <property type="match status" value="1"/>
</dbReference>